<organism evidence="1 2">
    <name type="scientific">Olivibacter ginsenosidimutans</name>
    <dbReference type="NCBI Taxonomy" id="1176537"/>
    <lineage>
        <taxon>Bacteria</taxon>
        <taxon>Pseudomonadati</taxon>
        <taxon>Bacteroidota</taxon>
        <taxon>Sphingobacteriia</taxon>
        <taxon>Sphingobacteriales</taxon>
        <taxon>Sphingobacteriaceae</taxon>
        <taxon>Olivibacter</taxon>
    </lineage>
</organism>
<evidence type="ECO:0000313" key="1">
    <source>
        <dbReference type="EMBL" id="GAA4802129.1"/>
    </source>
</evidence>
<dbReference type="Proteomes" id="UP001501411">
    <property type="component" value="Unassembled WGS sequence"/>
</dbReference>
<dbReference type="RefSeq" id="WP_345233515.1">
    <property type="nucleotide sequence ID" value="NZ_BAABIQ010000042.1"/>
</dbReference>
<name>A0ABP9BYF1_9SPHI</name>
<comment type="caution">
    <text evidence="1">The sequence shown here is derived from an EMBL/GenBank/DDBJ whole genome shotgun (WGS) entry which is preliminary data.</text>
</comment>
<dbReference type="EMBL" id="BAABIQ010000042">
    <property type="protein sequence ID" value="GAA4802129.1"/>
    <property type="molecule type" value="Genomic_DNA"/>
</dbReference>
<evidence type="ECO:0000313" key="2">
    <source>
        <dbReference type="Proteomes" id="UP001501411"/>
    </source>
</evidence>
<accession>A0ABP9BYF1</accession>
<keyword evidence="2" id="KW-1185">Reference proteome</keyword>
<gene>
    <name evidence="1" type="ORF">GCM10023231_33830</name>
</gene>
<protein>
    <submittedName>
        <fullName evidence="1">Uncharacterized protein</fullName>
    </submittedName>
</protein>
<sequence>MTTLTIEVLNKKALRLLKDLEQLDIIRVRKHKSSNHATPNHRIAGYKGAMKAQTMDEINQQLEDLRNEWQ</sequence>
<proteinExistence type="predicted"/>
<reference evidence="2" key="1">
    <citation type="journal article" date="2019" name="Int. J. Syst. Evol. Microbiol.">
        <title>The Global Catalogue of Microorganisms (GCM) 10K type strain sequencing project: providing services to taxonomists for standard genome sequencing and annotation.</title>
        <authorList>
            <consortium name="The Broad Institute Genomics Platform"/>
            <consortium name="The Broad Institute Genome Sequencing Center for Infectious Disease"/>
            <person name="Wu L."/>
            <person name="Ma J."/>
        </authorList>
    </citation>
    <scope>NUCLEOTIDE SEQUENCE [LARGE SCALE GENOMIC DNA]</scope>
    <source>
        <strain evidence="2">JCM 18200</strain>
    </source>
</reference>